<protein>
    <recommendedName>
        <fullName evidence="14">Fatty acid oxidation complex subunit alpha</fullName>
    </recommendedName>
    <domain>
        <recommendedName>
            <fullName evidence="14">Enoyl-CoA hydratase/3-hydroxybutyryl-CoA epimerase</fullName>
            <ecNumber evidence="14">4.2.1.17</ecNumber>
            <ecNumber evidence="14">5.1.2.3</ecNumber>
        </recommendedName>
    </domain>
    <domain>
        <recommendedName>
            <fullName evidence="14">3-hydroxyacyl-CoA dehydrogenase</fullName>
            <ecNumber evidence="14">1.1.1.35</ecNumber>
        </recommendedName>
    </domain>
</protein>
<evidence type="ECO:0000256" key="3">
    <source>
        <dbReference type="ARBA" id="ARBA00008750"/>
    </source>
</evidence>
<comment type="similarity">
    <text evidence="2 14">In the central section; belongs to the 3-hydroxyacyl-CoA dehydrogenase family.</text>
</comment>
<dbReference type="OrthoDB" id="5389341at2"/>
<dbReference type="CDD" id="cd06558">
    <property type="entry name" value="crotonase-like"/>
    <property type="match status" value="1"/>
</dbReference>
<keyword evidence="9 14" id="KW-0443">Lipid metabolism</keyword>
<sequence>MEAATAFTLEIRPDNIAVITIDAPGEKMNTLKAEFGGEVRTIIRQLRENKALRGAVFISAKPDNFIAGADINMIARCTSAAEAEALARQGQQIMSEIHALSIPVIAAIHGACFGGGLELALACHGRVCSDDDKTRLGLPEVQLGLLPGSGGTQRLPRLIGVSTALEMILTGKQLRPRQALKAGLVDDVVPQSILLRTAVELALQGRPASRTVPVRERVLAGPLGRQLLFRMVAKKTRQKTQGNYPAAERILQVIENGLAHGCSSGYAEEARAFGELAMTPQSQALRSIFFASTDLKKDRGAEADPAPLNSIAVLGGGLMGGGIAYVTACKGGLPVRIKDIQAKGINHALRYSWELLDKQVRRRYLRASERDRQLALISGATDYHGFAHRDVVIEAVFEDLALKQRMVGEIEQCCGPQTIFASNTSSLPIGEIAAQAARPEKVIGLHFFSPVEKMPLVEVIPHATTDEQTIATVVKLAKLQGKTPIVVADRAGFYVNRILAPYINEAMRLLLEGEPVEHIDNALVKFGFPVGPIQLLDEVGIDTGTKIIPVLETAFGERFSPPANIIDAILKDDRKGRKNNRGFYLYETKRRKSKKRADPAIYPLLAVASPQARLSAQQVAERCVMMMLNEAARCFDEQIVRSARDGDIGAVFGIGFPPFLGGPFRYMDSLGAGEVAAILQRLAAQYGPRFSPCDTLLRMAEQGATFWPTGERTT</sequence>
<dbReference type="FunFam" id="3.90.226.10:FF:000011">
    <property type="entry name" value="Fatty acid oxidation complex subunit alpha"/>
    <property type="match status" value="1"/>
</dbReference>
<dbReference type="GO" id="GO:0016509">
    <property type="term" value="F:long-chain (3S)-3-hydroxyacyl-CoA dehydrogenase (NAD+) activity"/>
    <property type="evidence" value="ECO:0007669"/>
    <property type="project" value="TreeGrafter"/>
</dbReference>
<keyword evidence="8 14" id="KW-0520">NAD</keyword>
<comment type="catalytic activity">
    <reaction evidence="14">
        <text>a 4-saturated-(3S)-3-hydroxyacyl-CoA = a (3E)-enoyl-CoA + H2O</text>
        <dbReference type="Rhea" id="RHEA:20724"/>
        <dbReference type="ChEBI" id="CHEBI:15377"/>
        <dbReference type="ChEBI" id="CHEBI:58521"/>
        <dbReference type="ChEBI" id="CHEBI:137480"/>
        <dbReference type="EC" id="4.2.1.17"/>
    </reaction>
</comment>
<dbReference type="eggNOG" id="COG1024">
    <property type="taxonomic scope" value="Bacteria"/>
</dbReference>
<comment type="catalytic activity">
    <reaction evidence="14">
        <text>a (3S)-3-hydroxyacyl-CoA = a (2E)-enoyl-CoA + H2O</text>
        <dbReference type="Rhea" id="RHEA:16105"/>
        <dbReference type="ChEBI" id="CHEBI:15377"/>
        <dbReference type="ChEBI" id="CHEBI:57318"/>
        <dbReference type="ChEBI" id="CHEBI:58856"/>
        <dbReference type="EC" id="4.2.1.17"/>
    </reaction>
</comment>
<feature type="region of interest" description="3-hydroxyacyl-CoA dehydrogenase" evidence="14">
    <location>
        <begin position="306"/>
        <end position="714"/>
    </location>
</feature>
<dbReference type="Pfam" id="PF00378">
    <property type="entry name" value="ECH_1"/>
    <property type="match status" value="1"/>
</dbReference>
<feature type="domain" description="3-hydroxyacyl-CoA dehydrogenase C-terminal" evidence="15">
    <location>
        <begin position="492"/>
        <end position="586"/>
    </location>
</feature>
<dbReference type="HOGENOM" id="CLU_009834_16_1_6"/>
<evidence type="ECO:0000256" key="11">
    <source>
        <dbReference type="ARBA" id="ARBA00023239"/>
    </source>
</evidence>
<dbReference type="Gene3D" id="3.90.226.10">
    <property type="entry name" value="2-enoyl-CoA Hydratase, Chain A, domain 1"/>
    <property type="match status" value="1"/>
</dbReference>
<evidence type="ECO:0000256" key="9">
    <source>
        <dbReference type="ARBA" id="ARBA00023098"/>
    </source>
</evidence>
<comment type="subcellular location">
    <subcellularLocation>
        <location evidence="14">Cytoplasm</location>
    </subcellularLocation>
</comment>
<feature type="site" description="Important for catalytic activity" evidence="14">
    <location>
        <position position="118"/>
    </location>
</feature>
<organism evidence="17 18">
    <name type="scientific">Klebsiella aerogenes (strain ATCC 13048 / DSM 30053 / CCUG 1429 / JCM 1235 / KCTC 2190 / NBRC 13534 / NCIMB 10102 / NCTC 10006 / CDC 819-56)</name>
    <name type="common">Enterobacter aerogenes</name>
    <dbReference type="NCBI Taxonomy" id="1028307"/>
    <lineage>
        <taxon>Bacteria</taxon>
        <taxon>Pseudomonadati</taxon>
        <taxon>Pseudomonadota</taxon>
        <taxon>Gammaproteobacteria</taxon>
        <taxon>Enterobacterales</taxon>
        <taxon>Enterobacteriaceae</taxon>
        <taxon>Klebsiella/Raoultella group</taxon>
        <taxon>Klebsiella</taxon>
    </lineage>
</organism>
<keyword evidence="5 14" id="KW-0276">Fatty acid metabolism</keyword>
<dbReference type="GO" id="GO:0070403">
    <property type="term" value="F:NAD+ binding"/>
    <property type="evidence" value="ECO:0007669"/>
    <property type="project" value="InterPro"/>
</dbReference>
<evidence type="ECO:0000259" key="15">
    <source>
        <dbReference type="Pfam" id="PF00725"/>
    </source>
</evidence>
<evidence type="ECO:0000256" key="8">
    <source>
        <dbReference type="ARBA" id="ARBA00023027"/>
    </source>
</evidence>
<accession>A0A0H3FZ58</accession>
<dbReference type="HAMAP" id="MF_01617">
    <property type="entry name" value="FadJ"/>
    <property type="match status" value="1"/>
</dbReference>
<dbReference type="FunFam" id="3.40.50.720:FF:000009">
    <property type="entry name" value="Fatty oxidation complex, alpha subunit"/>
    <property type="match status" value="1"/>
</dbReference>
<keyword evidence="7 14" id="KW-0560">Oxidoreductase</keyword>
<dbReference type="SUPFAM" id="SSF48179">
    <property type="entry name" value="6-phosphogluconate dehydrogenase C-terminal domain-like"/>
    <property type="match status" value="2"/>
</dbReference>
<dbReference type="GO" id="GO:0018812">
    <property type="term" value="F:3-hydroxyacyl-CoA dehydratase activity"/>
    <property type="evidence" value="ECO:0007669"/>
    <property type="project" value="RHEA"/>
</dbReference>
<dbReference type="PATRIC" id="fig|1028307.3.peg.4889"/>
<feature type="region of interest" description="Enoyl-CoA hydratase" evidence="14">
    <location>
        <begin position="1"/>
        <end position="190"/>
    </location>
</feature>
<evidence type="ECO:0000256" key="14">
    <source>
        <dbReference type="HAMAP-Rule" id="MF_01617"/>
    </source>
</evidence>
<dbReference type="EMBL" id="CP002824">
    <property type="protein sequence ID" value="AEG99826.1"/>
    <property type="molecule type" value="Genomic_DNA"/>
</dbReference>
<dbReference type="NCBIfam" id="TIGR02440">
    <property type="entry name" value="FadJ"/>
    <property type="match status" value="1"/>
</dbReference>
<feature type="domain" description="3-hydroxyacyl-CoA dehydrogenase C-terminal" evidence="15">
    <location>
        <begin position="619"/>
        <end position="704"/>
    </location>
</feature>
<dbReference type="InterPro" id="IPR006108">
    <property type="entry name" value="3HC_DH_C"/>
</dbReference>
<evidence type="ECO:0000256" key="4">
    <source>
        <dbReference type="ARBA" id="ARBA00022490"/>
    </source>
</evidence>
<dbReference type="InterPro" id="IPR050136">
    <property type="entry name" value="FA_oxidation_alpha_subunit"/>
</dbReference>
<dbReference type="Pfam" id="PF02737">
    <property type="entry name" value="3HCDH_N"/>
    <property type="match status" value="1"/>
</dbReference>
<dbReference type="FunFam" id="1.10.1040.50:FF:000003">
    <property type="entry name" value="Fatty acid oxidation complex subunit alpha"/>
    <property type="match status" value="1"/>
</dbReference>
<dbReference type="Gene3D" id="1.10.1040.50">
    <property type="match status" value="1"/>
</dbReference>
<dbReference type="EC" id="1.1.1.35" evidence="14"/>
<dbReference type="SUPFAM" id="SSF52096">
    <property type="entry name" value="ClpP/crotonase"/>
    <property type="match status" value="1"/>
</dbReference>
<dbReference type="Proteomes" id="UP000008881">
    <property type="component" value="Chromosome"/>
</dbReference>
<comment type="pathway">
    <text evidence="1 14">Lipid metabolism; fatty acid beta-oxidation.</text>
</comment>
<evidence type="ECO:0000256" key="10">
    <source>
        <dbReference type="ARBA" id="ARBA00023235"/>
    </source>
</evidence>
<proteinExistence type="inferred from homology"/>
<evidence type="ECO:0000256" key="2">
    <source>
        <dbReference type="ARBA" id="ARBA00007005"/>
    </source>
</evidence>
<keyword evidence="6 14" id="KW-0442">Lipid degradation</keyword>
<dbReference type="PROSITE" id="PS00067">
    <property type="entry name" value="3HCDH"/>
    <property type="match status" value="1"/>
</dbReference>
<comment type="function">
    <text evidence="14">Catalyzes the formation of a hydroxyacyl-CoA by addition of water on enoyl-CoA. Also exhibits 3-hydroxyacyl-CoA epimerase and 3-hydroxyacyl-CoA dehydrogenase activities.</text>
</comment>
<dbReference type="InterPro" id="IPR001753">
    <property type="entry name" value="Enoyl-CoA_hydra/iso"/>
</dbReference>
<dbReference type="eggNOG" id="COG1250">
    <property type="taxonomic scope" value="Bacteria"/>
</dbReference>
<keyword evidence="11 14" id="KW-0456">Lyase</keyword>
<dbReference type="InterPro" id="IPR006180">
    <property type="entry name" value="3-OHacyl-CoA_DH_CS"/>
</dbReference>
<dbReference type="RefSeq" id="WP_015706183.1">
    <property type="nucleotide sequence ID" value="NC_015663.1"/>
</dbReference>
<dbReference type="AlphaFoldDB" id="A0A0H3FZ58"/>
<dbReference type="NCBIfam" id="NF008363">
    <property type="entry name" value="PRK11154.1"/>
    <property type="match status" value="1"/>
</dbReference>
<name>A0A0H3FZ58_KLEAK</name>
<dbReference type="InterPro" id="IPR012802">
    <property type="entry name" value="FadJ"/>
</dbReference>
<dbReference type="InterPro" id="IPR036291">
    <property type="entry name" value="NAD(P)-bd_dom_sf"/>
</dbReference>
<comment type="subunit">
    <text evidence="14">Heterotetramer of two alpha chains (FadJ) and two beta chains (FadI).</text>
</comment>
<evidence type="ECO:0000256" key="1">
    <source>
        <dbReference type="ARBA" id="ARBA00005005"/>
    </source>
</evidence>
<keyword evidence="4 14" id="KW-0963">Cytoplasm</keyword>
<dbReference type="PANTHER" id="PTHR43612">
    <property type="entry name" value="TRIFUNCTIONAL ENZYME SUBUNIT ALPHA"/>
    <property type="match status" value="1"/>
</dbReference>
<keyword evidence="18" id="KW-1185">Reference proteome</keyword>
<dbReference type="PANTHER" id="PTHR43612:SF3">
    <property type="entry name" value="TRIFUNCTIONAL ENZYME SUBUNIT ALPHA, MITOCHONDRIAL"/>
    <property type="match status" value="1"/>
</dbReference>
<evidence type="ECO:0000256" key="7">
    <source>
        <dbReference type="ARBA" id="ARBA00023002"/>
    </source>
</evidence>
<comment type="catalytic activity">
    <reaction evidence="13 14">
        <text>a (3S)-3-hydroxyacyl-CoA + NAD(+) = a 3-oxoacyl-CoA + NADH + H(+)</text>
        <dbReference type="Rhea" id="RHEA:22432"/>
        <dbReference type="ChEBI" id="CHEBI:15378"/>
        <dbReference type="ChEBI" id="CHEBI:57318"/>
        <dbReference type="ChEBI" id="CHEBI:57540"/>
        <dbReference type="ChEBI" id="CHEBI:57945"/>
        <dbReference type="ChEBI" id="CHEBI:90726"/>
        <dbReference type="EC" id="1.1.1.35"/>
    </reaction>
</comment>
<dbReference type="EC" id="4.2.1.17" evidence="14"/>
<dbReference type="SUPFAM" id="SSF51735">
    <property type="entry name" value="NAD(P)-binding Rossmann-fold domains"/>
    <property type="match status" value="1"/>
</dbReference>
<comment type="catalytic activity">
    <reaction evidence="14">
        <text>(3S)-3-hydroxybutanoyl-CoA = (3R)-3-hydroxybutanoyl-CoA</text>
        <dbReference type="Rhea" id="RHEA:21760"/>
        <dbReference type="ChEBI" id="CHEBI:57315"/>
        <dbReference type="ChEBI" id="CHEBI:57316"/>
        <dbReference type="EC" id="5.1.2.3"/>
    </reaction>
</comment>
<dbReference type="EC" id="5.1.2.3" evidence="14"/>
<evidence type="ECO:0000256" key="13">
    <source>
        <dbReference type="ARBA" id="ARBA00049556"/>
    </source>
</evidence>
<dbReference type="Pfam" id="PF00725">
    <property type="entry name" value="3HCDH"/>
    <property type="match status" value="2"/>
</dbReference>
<comment type="similarity">
    <text evidence="3 14">In the N-terminal section; belongs to the enoyl-CoA hydratase/isomerase family.</text>
</comment>
<evidence type="ECO:0000256" key="5">
    <source>
        <dbReference type="ARBA" id="ARBA00022832"/>
    </source>
</evidence>
<dbReference type="InterPro" id="IPR008927">
    <property type="entry name" value="6-PGluconate_DH-like_C_sf"/>
</dbReference>
<dbReference type="UniPathway" id="UPA00659"/>
<evidence type="ECO:0000256" key="12">
    <source>
        <dbReference type="ARBA" id="ARBA00023268"/>
    </source>
</evidence>
<feature type="site" description="Important for catalytic activity" evidence="14">
    <location>
        <position position="140"/>
    </location>
</feature>
<gene>
    <name evidence="14 17" type="primary">fadJ</name>
    <name evidence="17" type="ordered locus">EAE_24665</name>
</gene>
<dbReference type="Gene3D" id="3.40.50.720">
    <property type="entry name" value="NAD(P)-binding Rossmann-like Domain"/>
    <property type="match status" value="1"/>
</dbReference>
<evidence type="ECO:0000313" key="18">
    <source>
        <dbReference type="Proteomes" id="UP000008881"/>
    </source>
</evidence>
<evidence type="ECO:0000313" key="17">
    <source>
        <dbReference type="EMBL" id="AEG99826.1"/>
    </source>
</evidence>
<dbReference type="GO" id="GO:0005737">
    <property type="term" value="C:cytoplasm"/>
    <property type="evidence" value="ECO:0007669"/>
    <property type="project" value="UniProtKB-SubCell"/>
</dbReference>
<keyword evidence="12 14" id="KW-0511">Multifunctional enzyme</keyword>
<keyword evidence="10 14" id="KW-0413">Isomerase</keyword>
<dbReference type="InterPro" id="IPR029045">
    <property type="entry name" value="ClpP/crotonase-like_dom_sf"/>
</dbReference>
<dbReference type="GO" id="GO:0006635">
    <property type="term" value="P:fatty acid beta-oxidation"/>
    <property type="evidence" value="ECO:0007669"/>
    <property type="project" value="UniProtKB-UniRule"/>
</dbReference>
<dbReference type="InterPro" id="IPR006176">
    <property type="entry name" value="3-OHacyl-CoA_DH_NAD-bd"/>
</dbReference>
<dbReference type="GO" id="GO:0008692">
    <property type="term" value="F:3-hydroxybutyryl-CoA epimerase activity"/>
    <property type="evidence" value="ECO:0007669"/>
    <property type="project" value="UniProtKB-UniRule"/>
</dbReference>
<dbReference type="GeneID" id="93313098"/>
<dbReference type="KEGG" id="eae:EAE_24665"/>
<feature type="domain" description="3-hydroxyacyl-CoA dehydrogenase NAD binding" evidence="16">
    <location>
        <begin position="311"/>
        <end position="489"/>
    </location>
</feature>
<reference evidence="17 18" key="1">
    <citation type="journal article" date="2012" name="J. Bacteriol.">
        <title>Complete genome sequence of Enterobacter aerogenes KCTC 2190.</title>
        <authorList>
            <person name="Shin S.H."/>
            <person name="Kim S."/>
            <person name="Kim J.Y."/>
            <person name="Lee S."/>
            <person name="Um Y."/>
            <person name="Oh M.K."/>
            <person name="Kim Y.R."/>
            <person name="Lee J."/>
            <person name="Yang K.S."/>
        </authorList>
    </citation>
    <scope>NUCLEOTIDE SEQUENCE [LARGE SCALE GENOMIC DNA]</scope>
    <source>
        <strain evidence="17 18">KCTC 2190</strain>
    </source>
</reference>
<evidence type="ECO:0000256" key="6">
    <source>
        <dbReference type="ARBA" id="ARBA00022963"/>
    </source>
</evidence>
<evidence type="ECO:0000259" key="16">
    <source>
        <dbReference type="Pfam" id="PF02737"/>
    </source>
</evidence>